<dbReference type="AlphaFoldDB" id="A0A3N0UVI1"/>
<evidence type="ECO:0000256" key="4">
    <source>
        <dbReference type="ARBA" id="ARBA00022989"/>
    </source>
</evidence>
<feature type="transmembrane region" description="Helical" evidence="6">
    <location>
        <begin position="184"/>
        <end position="203"/>
    </location>
</feature>
<comment type="similarity">
    <text evidence="2">Belongs to the EamA transporter family.</text>
</comment>
<feature type="transmembrane region" description="Helical" evidence="6">
    <location>
        <begin position="153"/>
        <end position="172"/>
    </location>
</feature>
<name>A0A3N0UVI1_9PROT</name>
<evidence type="ECO:0000259" key="7">
    <source>
        <dbReference type="Pfam" id="PF00892"/>
    </source>
</evidence>
<keyword evidence="3 6" id="KW-0812">Transmembrane</keyword>
<evidence type="ECO:0000256" key="5">
    <source>
        <dbReference type="ARBA" id="ARBA00023136"/>
    </source>
</evidence>
<keyword evidence="4 6" id="KW-1133">Transmembrane helix</keyword>
<dbReference type="NCBIfam" id="NF008432">
    <property type="entry name" value="PRK11272.1"/>
    <property type="match status" value="1"/>
</dbReference>
<keyword evidence="9" id="KW-1185">Reference proteome</keyword>
<evidence type="ECO:0000256" key="3">
    <source>
        <dbReference type="ARBA" id="ARBA00022692"/>
    </source>
</evidence>
<dbReference type="Pfam" id="PF00892">
    <property type="entry name" value="EamA"/>
    <property type="match status" value="2"/>
</dbReference>
<keyword evidence="5 6" id="KW-0472">Membrane</keyword>
<dbReference type="PANTHER" id="PTHR32322:SF2">
    <property type="entry name" value="EAMA DOMAIN-CONTAINING PROTEIN"/>
    <property type="match status" value="1"/>
</dbReference>
<dbReference type="EMBL" id="RJVP01000007">
    <property type="protein sequence ID" value="ROH84546.1"/>
    <property type="molecule type" value="Genomic_DNA"/>
</dbReference>
<feature type="transmembrane region" description="Helical" evidence="6">
    <location>
        <begin position="41"/>
        <end position="60"/>
    </location>
</feature>
<feature type="transmembrane region" description="Helical" evidence="6">
    <location>
        <begin position="270"/>
        <end position="289"/>
    </location>
</feature>
<evidence type="ECO:0000256" key="2">
    <source>
        <dbReference type="ARBA" id="ARBA00007362"/>
    </source>
</evidence>
<feature type="transmembrane region" description="Helical" evidence="6">
    <location>
        <begin position="99"/>
        <end position="117"/>
    </location>
</feature>
<feature type="domain" description="EamA" evidence="7">
    <location>
        <begin position="154"/>
        <end position="287"/>
    </location>
</feature>
<evidence type="ECO:0000256" key="6">
    <source>
        <dbReference type="SAM" id="Phobius"/>
    </source>
</evidence>
<feature type="transmembrane region" description="Helical" evidence="6">
    <location>
        <begin position="243"/>
        <end position="264"/>
    </location>
</feature>
<dbReference type="Proteomes" id="UP000275137">
    <property type="component" value="Unassembled WGS sequence"/>
</dbReference>
<proteinExistence type="inferred from homology"/>
<dbReference type="PANTHER" id="PTHR32322">
    <property type="entry name" value="INNER MEMBRANE TRANSPORTER"/>
    <property type="match status" value="1"/>
</dbReference>
<dbReference type="InterPro" id="IPR050638">
    <property type="entry name" value="AA-Vitamin_Transporters"/>
</dbReference>
<dbReference type="SUPFAM" id="SSF103481">
    <property type="entry name" value="Multidrug resistance efflux transporter EmrE"/>
    <property type="match status" value="2"/>
</dbReference>
<organism evidence="8 9">
    <name type="scientific">Pseudomethylobacillus aquaticus</name>
    <dbReference type="NCBI Taxonomy" id="2676064"/>
    <lineage>
        <taxon>Bacteria</taxon>
        <taxon>Pseudomonadati</taxon>
        <taxon>Pseudomonadota</taxon>
        <taxon>Betaproteobacteria</taxon>
        <taxon>Nitrosomonadales</taxon>
        <taxon>Methylophilaceae</taxon>
        <taxon>Pseudomethylobacillus</taxon>
    </lineage>
</organism>
<reference evidence="8 9" key="1">
    <citation type="submission" date="2018-10" db="EMBL/GenBank/DDBJ databases">
        <authorList>
            <person name="Chen W.-M."/>
        </authorList>
    </citation>
    <scope>NUCLEOTIDE SEQUENCE [LARGE SCALE GENOMIC DNA]</scope>
    <source>
        <strain evidence="8 9">H-5</strain>
    </source>
</reference>
<gene>
    <name evidence="8" type="primary">yedA</name>
    <name evidence="8" type="ORF">ED236_11550</name>
</gene>
<comment type="subcellular location">
    <subcellularLocation>
        <location evidence="1">Membrane</location>
        <topology evidence="1">Multi-pass membrane protein</topology>
    </subcellularLocation>
</comment>
<accession>A0A3N0UVI1</accession>
<dbReference type="InterPro" id="IPR000620">
    <property type="entry name" value="EamA_dom"/>
</dbReference>
<evidence type="ECO:0000313" key="9">
    <source>
        <dbReference type="Proteomes" id="UP000275137"/>
    </source>
</evidence>
<feature type="transmembrane region" description="Helical" evidence="6">
    <location>
        <begin position="129"/>
        <end position="147"/>
    </location>
</feature>
<dbReference type="InterPro" id="IPR037185">
    <property type="entry name" value="EmrE-like"/>
</dbReference>
<dbReference type="RefSeq" id="WP_123238137.1">
    <property type="nucleotide sequence ID" value="NZ_RJVP01000007.1"/>
</dbReference>
<evidence type="ECO:0000313" key="8">
    <source>
        <dbReference type="EMBL" id="ROH84546.1"/>
    </source>
</evidence>
<sequence length="295" mass="31027">MRIDGKASQRLLIVLALVALYFIWGSTFLAMRIAIDSFPPFMMAALRFVIAGALLFAYLCWRGAVVPGWREWLGATAVGGLLLAAGNGAVAYAEQTVSTGVSALTIATVPLWMALFSACWGQSPNKREWSGIAVGTLGVVILTMGQSLQASPVGALVLILAAASWAFGSVWGKVLPMPTGAMASAAQMLGGGLVLVLASLVAGESWPRQISQASVAAIIYLIILGSLVAYSAYLYLLKTVRPALATSYAFINPLVAMWLGVWLAGESIDATEYLALAVIVVGVLLVLPIKWPGIR</sequence>
<feature type="transmembrane region" description="Helical" evidence="6">
    <location>
        <begin position="215"/>
        <end position="236"/>
    </location>
</feature>
<feature type="domain" description="EamA" evidence="7">
    <location>
        <begin position="13"/>
        <end position="143"/>
    </location>
</feature>
<evidence type="ECO:0000256" key="1">
    <source>
        <dbReference type="ARBA" id="ARBA00004141"/>
    </source>
</evidence>
<comment type="caution">
    <text evidence="8">The sequence shown here is derived from an EMBL/GenBank/DDBJ whole genome shotgun (WGS) entry which is preliminary data.</text>
</comment>
<feature type="transmembrane region" description="Helical" evidence="6">
    <location>
        <begin position="72"/>
        <end position="93"/>
    </location>
</feature>
<feature type="transmembrane region" description="Helical" evidence="6">
    <location>
        <begin position="12"/>
        <end position="35"/>
    </location>
</feature>
<dbReference type="GO" id="GO:0016020">
    <property type="term" value="C:membrane"/>
    <property type="evidence" value="ECO:0007669"/>
    <property type="project" value="UniProtKB-SubCell"/>
</dbReference>
<protein>
    <submittedName>
        <fullName evidence="8">Drug/metabolite exporter YedA</fullName>
    </submittedName>
</protein>